<organism evidence="1 2">
    <name type="scientific">Panicum virgatum</name>
    <name type="common">Blackwell switchgrass</name>
    <dbReference type="NCBI Taxonomy" id="38727"/>
    <lineage>
        <taxon>Eukaryota</taxon>
        <taxon>Viridiplantae</taxon>
        <taxon>Streptophyta</taxon>
        <taxon>Embryophyta</taxon>
        <taxon>Tracheophyta</taxon>
        <taxon>Spermatophyta</taxon>
        <taxon>Magnoliopsida</taxon>
        <taxon>Liliopsida</taxon>
        <taxon>Poales</taxon>
        <taxon>Poaceae</taxon>
        <taxon>PACMAD clade</taxon>
        <taxon>Panicoideae</taxon>
        <taxon>Panicodae</taxon>
        <taxon>Paniceae</taxon>
        <taxon>Panicinae</taxon>
        <taxon>Panicum</taxon>
        <taxon>Panicum sect. Hiantes</taxon>
    </lineage>
</organism>
<gene>
    <name evidence="1" type="ORF">PVAP13_5NG134881</name>
</gene>
<dbReference type="EMBL" id="CM029046">
    <property type="protein sequence ID" value="KAG2587333.1"/>
    <property type="molecule type" value="Genomic_DNA"/>
</dbReference>
<comment type="caution">
    <text evidence="1">The sequence shown here is derived from an EMBL/GenBank/DDBJ whole genome shotgun (WGS) entry which is preliminary data.</text>
</comment>
<keyword evidence="2" id="KW-1185">Reference proteome</keyword>
<name>A0A8T0RS15_PANVG</name>
<dbReference type="PANTHER" id="PTHR35161">
    <property type="entry name" value="OS02G0303100 PROTEIN"/>
    <property type="match status" value="1"/>
</dbReference>
<dbReference type="AlphaFoldDB" id="A0A8T0RS15"/>
<accession>A0A8T0RS15</accession>
<evidence type="ECO:0000313" key="2">
    <source>
        <dbReference type="Proteomes" id="UP000823388"/>
    </source>
</evidence>
<dbReference type="PANTHER" id="PTHR35161:SF18">
    <property type="entry name" value="METAXIN GLUTATHIONE S-TRANSFERASE DOMAIN-CONTAINING PROTEIN"/>
    <property type="match status" value="1"/>
</dbReference>
<reference evidence="1" key="1">
    <citation type="submission" date="2020-05" db="EMBL/GenBank/DDBJ databases">
        <title>WGS assembly of Panicum virgatum.</title>
        <authorList>
            <person name="Lovell J.T."/>
            <person name="Jenkins J."/>
            <person name="Shu S."/>
            <person name="Juenger T.E."/>
            <person name="Schmutz J."/>
        </authorList>
    </citation>
    <scope>NUCLEOTIDE SEQUENCE</scope>
    <source>
        <strain evidence="1">AP13</strain>
    </source>
</reference>
<evidence type="ECO:0000313" key="1">
    <source>
        <dbReference type="EMBL" id="KAG2587333.1"/>
    </source>
</evidence>
<dbReference type="Proteomes" id="UP000823388">
    <property type="component" value="Chromosome 5N"/>
</dbReference>
<proteinExistence type="predicted"/>
<protein>
    <submittedName>
        <fullName evidence="1">Uncharacterized protein</fullName>
    </submittedName>
</protein>
<sequence length="279" mass="31138">MAQPPPPPPPGAAKSYLVYDQYDGGSEISKKFSKSLLKKLKKIAEDGGCIDDFTEGHIRVFPSGKNLFMDNGILCVPNDIHQLLEIMMTNFGAHEFFSEHASLTPLVLPPAVFKYMHDLLQINISAEEYHTICCAVIAVMGGADWRDGVNQNYLLSETFYFKGGSDYEVPYSTSNQRGLTTAQKAALYSAGLTSQKLMGLTPYEIKVIDSHQLLTFLRNRIAHQMEAIAAGLSTWNSVDLYDFSLLHSELVTLVHFHSVFSTIQHHLYQMGYLPIVDLL</sequence>